<proteinExistence type="inferred from homology"/>
<dbReference type="InterPro" id="IPR037200">
    <property type="entry name" value="Isy1_sf"/>
</dbReference>
<dbReference type="KEGG" id="kaf:KAFR_0I02800"/>
<keyword evidence="4" id="KW-0507">mRNA processing</keyword>
<dbReference type="RefSeq" id="XP_003959194.1">
    <property type="nucleotide sequence ID" value="XM_003959145.1"/>
</dbReference>
<keyword evidence="5" id="KW-0539">Nucleus</keyword>
<evidence type="ECO:0000256" key="3">
    <source>
        <dbReference type="ARBA" id="ARBA00019194"/>
    </source>
</evidence>
<dbReference type="GO" id="GO:0000350">
    <property type="term" value="P:generation of catalytic spliceosome for second transesterification step"/>
    <property type="evidence" value="ECO:0007669"/>
    <property type="project" value="InterPro"/>
</dbReference>
<dbReference type="Gene3D" id="1.10.287.660">
    <property type="entry name" value="Helix hairpin bin"/>
    <property type="match status" value="1"/>
</dbReference>
<dbReference type="InterPro" id="IPR029012">
    <property type="entry name" value="Helix_hairpin_bin_sf"/>
</dbReference>
<dbReference type="Pfam" id="PF06246">
    <property type="entry name" value="Isy1"/>
    <property type="match status" value="1"/>
</dbReference>
<evidence type="ECO:0000256" key="5">
    <source>
        <dbReference type="ARBA" id="ARBA00023242"/>
    </source>
</evidence>
<gene>
    <name evidence="6" type="primary">KAFR0I02800</name>
    <name evidence="6" type="ORF">KAFR_0I02800</name>
</gene>
<dbReference type="STRING" id="1071382.H2B0A9"/>
<dbReference type="GeneID" id="13883694"/>
<organism evidence="6 7">
    <name type="scientific">Kazachstania africana (strain ATCC 22294 / BCRC 22015 / CBS 2517 / CECT 1963 / NBRC 1671 / NRRL Y-8276)</name>
    <name type="common">Yeast</name>
    <name type="synonym">Kluyveromyces africanus</name>
    <dbReference type="NCBI Taxonomy" id="1071382"/>
    <lineage>
        <taxon>Eukaryota</taxon>
        <taxon>Fungi</taxon>
        <taxon>Dikarya</taxon>
        <taxon>Ascomycota</taxon>
        <taxon>Saccharomycotina</taxon>
        <taxon>Saccharomycetes</taxon>
        <taxon>Saccharomycetales</taxon>
        <taxon>Saccharomycetaceae</taxon>
        <taxon>Kazachstania</taxon>
    </lineage>
</organism>
<dbReference type="InParanoid" id="H2B0A9"/>
<dbReference type="Proteomes" id="UP000005220">
    <property type="component" value="Chromosome 9"/>
</dbReference>
<evidence type="ECO:0000256" key="1">
    <source>
        <dbReference type="ARBA" id="ARBA00004123"/>
    </source>
</evidence>
<comment type="subcellular location">
    <subcellularLocation>
        <location evidence="1">Nucleus</location>
    </subcellularLocation>
</comment>
<evidence type="ECO:0000256" key="4">
    <source>
        <dbReference type="ARBA" id="ARBA00023187"/>
    </source>
</evidence>
<keyword evidence="7" id="KW-1185">Reference proteome</keyword>
<evidence type="ECO:0000313" key="7">
    <source>
        <dbReference type="Proteomes" id="UP000005220"/>
    </source>
</evidence>
<evidence type="ECO:0000313" key="6">
    <source>
        <dbReference type="EMBL" id="CCF60059.1"/>
    </source>
</evidence>
<dbReference type="PANTHER" id="PTHR13021">
    <property type="entry name" value="PRE-MRNA-SPLICING FACTOR ISY1"/>
    <property type="match status" value="1"/>
</dbReference>
<name>H2B0A9_KAZAF</name>
<keyword evidence="4" id="KW-0508">mRNA splicing</keyword>
<accession>H2B0A9</accession>
<dbReference type="EMBL" id="HE650829">
    <property type="protein sequence ID" value="CCF60059.1"/>
    <property type="molecule type" value="Genomic_DNA"/>
</dbReference>
<sequence>MSRNIDKANSVLVRYQEQQASETGGYKDYSRYKRPKSVNSVKTLKECLSWRSQIISEIKSNTTRIYDPSLDEVTTRDLNDTINDGVAELQKWDHQILKKFNHRPAKVHIGGKMILGKRYFGRSVELPEIKEVVEQERNRKLQVDEVIDTKKIPDKKKNKRYYSWDNADVDFEQEWTHKLREYYKDEIEPMEEDSEDADFQVPTLSQMEVWLVERRKQKLLQELQL</sequence>
<dbReference type="AlphaFoldDB" id="H2B0A9"/>
<dbReference type="FunCoup" id="H2B0A9">
    <property type="interactions" value="277"/>
</dbReference>
<evidence type="ECO:0000256" key="2">
    <source>
        <dbReference type="ARBA" id="ARBA00007002"/>
    </source>
</evidence>
<dbReference type="SUPFAM" id="SSF140102">
    <property type="entry name" value="ISY1 domain-like"/>
    <property type="match status" value="1"/>
</dbReference>
<reference evidence="6 7" key="1">
    <citation type="journal article" date="2011" name="Proc. Natl. Acad. Sci. U.S.A.">
        <title>Evolutionary erosion of yeast sex chromosomes by mating-type switching accidents.</title>
        <authorList>
            <person name="Gordon J.L."/>
            <person name="Armisen D."/>
            <person name="Proux-Wera E."/>
            <person name="Oheigeartaigh S.S."/>
            <person name="Byrne K.P."/>
            <person name="Wolfe K.H."/>
        </authorList>
    </citation>
    <scope>NUCLEOTIDE SEQUENCE [LARGE SCALE GENOMIC DNA]</scope>
    <source>
        <strain evidence="7">ATCC 22294 / BCRC 22015 / CBS 2517 / CECT 1963 / NBRC 1671 / NRRL Y-8276</strain>
    </source>
</reference>
<protein>
    <recommendedName>
        <fullName evidence="3">Pre-mRNA-splicing factor ISY1</fullName>
    </recommendedName>
</protein>
<dbReference type="OrthoDB" id="1739576at2759"/>
<dbReference type="HOGENOM" id="CLU_043453_2_1_1"/>
<dbReference type="InterPro" id="IPR009360">
    <property type="entry name" value="Isy1"/>
</dbReference>
<dbReference type="eggNOG" id="KOG3068">
    <property type="taxonomic scope" value="Eukaryota"/>
</dbReference>
<dbReference type="GO" id="GO:0005634">
    <property type="term" value="C:nucleus"/>
    <property type="evidence" value="ECO:0007669"/>
    <property type="project" value="UniProtKB-SubCell"/>
</dbReference>
<comment type="similarity">
    <text evidence="2">Belongs to the ISY1 family.</text>
</comment>